<feature type="transmembrane region" description="Helical" evidence="1">
    <location>
        <begin position="127"/>
        <end position="147"/>
    </location>
</feature>
<evidence type="ECO:0000313" key="2">
    <source>
        <dbReference type="EMBL" id="KAB1077393.1"/>
    </source>
</evidence>
<name>A0A6L3SUQ7_9HYPH</name>
<comment type="caution">
    <text evidence="2">The sequence shown here is derived from an EMBL/GenBank/DDBJ whole genome shotgun (WGS) entry which is preliminary data.</text>
</comment>
<keyword evidence="1" id="KW-0812">Transmembrane</keyword>
<dbReference type="EMBL" id="VZZK01000021">
    <property type="protein sequence ID" value="KAB1077393.1"/>
    <property type="molecule type" value="Genomic_DNA"/>
</dbReference>
<accession>A0A6L3SUQ7</accession>
<proteinExistence type="predicted"/>
<dbReference type="AlphaFoldDB" id="A0A6L3SUQ7"/>
<organism evidence="2 3">
    <name type="scientific">Methylobacterium soli</name>
    <dbReference type="NCBI Taxonomy" id="553447"/>
    <lineage>
        <taxon>Bacteria</taxon>
        <taxon>Pseudomonadati</taxon>
        <taxon>Pseudomonadota</taxon>
        <taxon>Alphaproteobacteria</taxon>
        <taxon>Hyphomicrobiales</taxon>
        <taxon>Methylobacteriaceae</taxon>
        <taxon>Methylobacterium</taxon>
    </lineage>
</organism>
<keyword evidence="3" id="KW-1185">Reference proteome</keyword>
<sequence length="148" mass="15219">MAAGIDKDTLERLIALGQRKGRLSPEDLLTGLPVDRMSAEDIALVVLEIEEAGVPVEVEETLAMLARPGERPSMPVPVAPLPPLPPPPGGEARLAPQPIAAQAPAAAEAPARVSTDAAAERAEVNRIVALAGLATLLILGLGVLVLGR</sequence>
<dbReference type="Proteomes" id="UP000474159">
    <property type="component" value="Unassembled WGS sequence"/>
</dbReference>
<dbReference type="RefSeq" id="WP_151001753.1">
    <property type="nucleotide sequence ID" value="NZ_VZZK01000021.1"/>
</dbReference>
<evidence type="ECO:0000256" key="1">
    <source>
        <dbReference type="SAM" id="Phobius"/>
    </source>
</evidence>
<gene>
    <name evidence="2" type="ORF">F6X53_18910</name>
</gene>
<dbReference type="OrthoDB" id="8020532at2"/>
<evidence type="ECO:0008006" key="4">
    <source>
        <dbReference type="Google" id="ProtNLM"/>
    </source>
</evidence>
<evidence type="ECO:0000313" key="3">
    <source>
        <dbReference type="Proteomes" id="UP000474159"/>
    </source>
</evidence>
<keyword evidence="1" id="KW-0472">Membrane</keyword>
<keyword evidence="1" id="KW-1133">Transmembrane helix</keyword>
<protein>
    <recommendedName>
        <fullName evidence="4">RNA polymerase sigma factor 70 region 1.1 domain-containing protein</fullName>
    </recommendedName>
</protein>
<reference evidence="2 3" key="1">
    <citation type="submission" date="2019-09" db="EMBL/GenBank/DDBJ databases">
        <title>YIM 48816 draft genome.</title>
        <authorList>
            <person name="Jiang L."/>
        </authorList>
    </citation>
    <scope>NUCLEOTIDE SEQUENCE [LARGE SCALE GENOMIC DNA]</scope>
    <source>
        <strain evidence="2 3">YIM 48816</strain>
    </source>
</reference>